<comment type="caution">
    <text evidence="1">The sequence shown here is derived from an EMBL/GenBank/DDBJ whole genome shotgun (WGS) entry which is preliminary data.</text>
</comment>
<reference evidence="2" key="1">
    <citation type="journal article" date="2019" name="Int. J. Syst. Evol. Microbiol.">
        <title>The Global Catalogue of Microorganisms (GCM) 10K type strain sequencing project: providing services to taxonomists for standard genome sequencing and annotation.</title>
        <authorList>
            <consortium name="The Broad Institute Genomics Platform"/>
            <consortium name="The Broad Institute Genome Sequencing Center for Infectious Disease"/>
            <person name="Wu L."/>
            <person name="Ma J."/>
        </authorList>
    </citation>
    <scope>NUCLEOTIDE SEQUENCE [LARGE SCALE GENOMIC DNA]</scope>
    <source>
        <strain evidence="2">CCUG 62221</strain>
    </source>
</reference>
<evidence type="ECO:0000313" key="2">
    <source>
        <dbReference type="Proteomes" id="UP001597241"/>
    </source>
</evidence>
<organism evidence="1 2">
    <name type="scientific">Lutibacter holmesii</name>
    <dbReference type="NCBI Taxonomy" id="1137985"/>
    <lineage>
        <taxon>Bacteria</taxon>
        <taxon>Pseudomonadati</taxon>
        <taxon>Bacteroidota</taxon>
        <taxon>Flavobacteriia</taxon>
        <taxon>Flavobacteriales</taxon>
        <taxon>Flavobacteriaceae</taxon>
        <taxon>Lutibacter</taxon>
    </lineage>
</organism>
<dbReference type="PANTHER" id="PTHR41729:SF1">
    <property type="entry name" value="GLUTAMYL-TRNA SYNTHETASE"/>
    <property type="match status" value="1"/>
</dbReference>
<evidence type="ECO:0000313" key="1">
    <source>
        <dbReference type="EMBL" id="MFD1292259.1"/>
    </source>
</evidence>
<name>A0ABW3WIL8_9FLAO</name>
<gene>
    <name evidence="1" type="ORF">ACFQ5N_00290</name>
</gene>
<dbReference type="PANTHER" id="PTHR41729">
    <property type="entry name" value="GLUTAMYL-TRNA SYNTHETASE"/>
    <property type="match status" value="1"/>
</dbReference>
<dbReference type="InterPro" id="IPR025255">
    <property type="entry name" value="DUF4202"/>
</dbReference>
<dbReference type="EMBL" id="JBHTMV010000001">
    <property type="protein sequence ID" value="MFD1292259.1"/>
    <property type="molecule type" value="Genomic_DNA"/>
</dbReference>
<proteinExistence type="predicted"/>
<dbReference type="Proteomes" id="UP001597241">
    <property type="component" value="Unassembled WGS sequence"/>
</dbReference>
<protein>
    <submittedName>
        <fullName evidence="1">DUF4202 domain-containing protein</fullName>
    </submittedName>
</protein>
<dbReference type="RefSeq" id="WP_386806779.1">
    <property type="nucleotide sequence ID" value="NZ_JBHTMV010000001.1"/>
</dbReference>
<dbReference type="Pfam" id="PF13875">
    <property type="entry name" value="DUF4202"/>
    <property type="match status" value="1"/>
</dbReference>
<accession>A0ABW3WIL8</accession>
<sequence length="194" mass="22579">MQLEKFKKAIKLFNEANSLDPNKELYNGIEFPKELLYAVRMSEKLNKFAPNSSEALQLAVCCQHICRWEIPRDSYEMNRVGYLTWRKDLKDFHAKKAGDILKECGYSQEIIDEVAFLLLKKQLKKNADTQTLEDVVCLVFLEFYFAKFSEKYAEEKLIDIIQKTWKKMSEKGHKAALELELSEPTLALITKALS</sequence>
<keyword evidence="2" id="KW-1185">Reference proteome</keyword>